<dbReference type="SMART" id="SM00175">
    <property type="entry name" value="RAB"/>
    <property type="match status" value="1"/>
</dbReference>
<evidence type="ECO:0000256" key="6">
    <source>
        <dbReference type="SAM" id="MobiDB-lite"/>
    </source>
</evidence>
<dbReference type="PANTHER" id="PTHR47977">
    <property type="entry name" value="RAS-RELATED PROTEIN RAB"/>
    <property type="match status" value="1"/>
</dbReference>
<dbReference type="Gene3D" id="3.40.50.300">
    <property type="entry name" value="P-loop containing nucleotide triphosphate hydrolases"/>
    <property type="match status" value="1"/>
</dbReference>
<dbReference type="InterPro" id="IPR005225">
    <property type="entry name" value="Small_GTP-bd"/>
</dbReference>
<evidence type="ECO:0000256" key="3">
    <source>
        <dbReference type="ARBA" id="ARBA00023134"/>
    </source>
</evidence>
<dbReference type="PROSITE" id="PS51420">
    <property type="entry name" value="RHO"/>
    <property type="match status" value="1"/>
</dbReference>
<dbReference type="Proteomes" id="UP001189429">
    <property type="component" value="Unassembled WGS sequence"/>
</dbReference>
<dbReference type="SUPFAM" id="SSF52540">
    <property type="entry name" value="P-loop containing nucleoside triphosphate hydrolases"/>
    <property type="match status" value="1"/>
</dbReference>
<evidence type="ECO:0008006" key="9">
    <source>
        <dbReference type="Google" id="ProtNLM"/>
    </source>
</evidence>
<dbReference type="InterPro" id="IPR050227">
    <property type="entry name" value="Rab"/>
</dbReference>
<dbReference type="PROSITE" id="PS51419">
    <property type="entry name" value="RAB"/>
    <property type="match status" value="1"/>
</dbReference>
<dbReference type="SMART" id="SM00173">
    <property type="entry name" value="RAS"/>
    <property type="match status" value="1"/>
</dbReference>
<dbReference type="NCBIfam" id="TIGR00231">
    <property type="entry name" value="small_GTP"/>
    <property type="match status" value="1"/>
</dbReference>
<dbReference type="InterPro" id="IPR027417">
    <property type="entry name" value="P-loop_NTPase"/>
</dbReference>
<evidence type="ECO:0000256" key="5">
    <source>
        <dbReference type="ARBA" id="ARBA00023289"/>
    </source>
</evidence>
<dbReference type="PROSITE" id="PS51417">
    <property type="entry name" value="ARF"/>
    <property type="match status" value="1"/>
</dbReference>
<keyword evidence="4" id="KW-0449">Lipoprotein</keyword>
<feature type="non-terminal residue" evidence="7">
    <location>
        <position position="1"/>
    </location>
</feature>
<dbReference type="SMART" id="SM00174">
    <property type="entry name" value="RHO"/>
    <property type="match status" value="1"/>
</dbReference>
<keyword evidence="8" id="KW-1185">Reference proteome</keyword>
<keyword evidence="3" id="KW-0342">GTP-binding</keyword>
<feature type="non-terminal residue" evidence="7">
    <location>
        <position position="221"/>
    </location>
</feature>
<protein>
    <recommendedName>
        <fullName evidence="9">Ras-related protein Rab-1A</fullName>
    </recommendedName>
</protein>
<dbReference type="PROSITE" id="PS51421">
    <property type="entry name" value="RAS"/>
    <property type="match status" value="1"/>
</dbReference>
<feature type="region of interest" description="Disordered" evidence="6">
    <location>
        <begin position="201"/>
        <end position="221"/>
    </location>
</feature>
<reference evidence="7" key="1">
    <citation type="submission" date="2023-10" db="EMBL/GenBank/DDBJ databases">
        <authorList>
            <person name="Chen Y."/>
            <person name="Shah S."/>
            <person name="Dougan E. K."/>
            <person name="Thang M."/>
            <person name="Chan C."/>
        </authorList>
    </citation>
    <scope>NUCLEOTIDE SEQUENCE [LARGE SCALE GENOMIC DNA]</scope>
</reference>
<comment type="similarity">
    <text evidence="1">Belongs to the small GTPase superfamily. Rab family.</text>
</comment>
<evidence type="ECO:0000256" key="2">
    <source>
        <dbReference type="ARBA" id="ARBA00022741"/>
    </source>
</evidence>
<evidence type="ECO:0000313" key="7">
    <source>
        <dbReference type="EMBL" id="CAK0909791.1"/>
    </source>
</evidence>
<evidence type="ECO:0000256" key="4">
    <source>
        <dbReference type="ARBA" id="ARBA00023288"/>
    </source>
</evidence>
<organism evidence="7 8">
    <name type="scientific">Prorocentrum cordatum</name>
    <dbReference type="NCBI Taxonomy" id="2364126"/>
    <lineage>
        <taxon>Eukaryota</taxon>
        <taxon>Sar</taxon>
        <taxon>Alveolata</taxon>
        <taxon>Dinophyceae</taxon>
        <taxon>Prorocentrales</taxon>
        <taxon>Prorocentraceae</taxon>
        <taxon>Prorocentrum</taxon>
    </lineage>
</organism>
<dbReference type="SMART" id="SM00177">
    <property type="entry name" value="ARF"/>
    <property type="match status" value="1"/>
</dbReference>
<dbReference type="Pfam" id="PF00071">
    <property type="entry name" value="Ras"/>
    <property type="match status" value="1"/>
</dbReference>
<comment type="caution">
    <text evidence="7">The sequence shown here is derived from an EMBL/GenBank/DDBJ whole genome shotgun (WGS) entry which is preliminary data.</text>
</comment>
<sequence length="221" mass="24303">RLGHLSWRPPLRRDGDRGSTAALPAGAMTPEYDYLFKLLLIGDSGVGKSCLLLRFADDTYTESYISTIGVDFKIRTLDLDGKTVKLQIWDTAGQERFRTITSSYYRGAHGIIVVYDVTDNQSFQNVRHWMQEIDKYAADGVNKLLVGNKCDLSSKKVVSYDEAKELSDSLGVQFMETSAKNAHNVEQAFQMMAGEIKNRVASQPAPRAGGAAGATLGQGTK</sequence>
<name>A0ABN9YAM9_9DINO</name>
<proteinExistence type="inferred from homology"/>
<dbReference type="InterPro" id="IPR001806">
    <property type="entry name" value="Small_GTPase"/>
</dbReference>
<gene>
    <name evidence="7" type="ORF">PCOR1329_LOCUS84119</name>
</gene>
<feature type="region of interest" description="Disordered" evidence="6">
    <location>
        <begin position="1"/>
        <end position="22"/>
    </location>
</feature>
<dbReference type="CDD" id="cd01869">
    <property type="entry name" value="Rab1_Ypt1"/>
    <property type="match status" value="1"/>
</dbReference>
<feature type="compositionally biased region" description="Low complexity" evidence="6">
    <location>
        <begin position="203"/>
        <end position="221"/>
    </location>
</feature>
<dbReference type="PRINTS" id="PR00449">
    <property type="entry name" value="RASTRNSFRMNG"/>
</dbReference>
<keyword evidence="2" id="KW-0547">Nucleotide-binding</keyword>
<accession>A0ABN9YAM9</accession>
<dbReference type="EMBL" id="CAUYUJ010022260">
    <property type="protein sequence ID" value="CAK0909791.1"/>
    <property type="molecule type" value="Genomic_DNA"/>
</dbReference>
<evidence type="ECO:0000313" key="8">
    <source>
        <dbReference type="Proteomes" id="UP001189429"/>
    </source>
</evidence>
<dbReference type="SMART" id="SM00176">
    <property type="entry name" value="RAN"/>
    <property type="match status" value="1"/>
</dbReference>
<keyword evidence="5" id="KW-0636">Prenylation</keyword>
<dbReference type="InterPro" id="IPR057289">
    <property type="entry name" value="Rab1/Ypt1"/>
</dbReference>
<evidence type="ECO:0000256" key="1">
    <source>
        <dbReference type="ARBA" id="ARBA00006270"/>
    </source>
</evidence>